<gene>
    <name evidence="1" type="ORF">S01H1_80493</name>
</gene>
<dbReference type="AlphaFoldDB" id="X0XXI0"/>
<name>X0XXI0_9ZZZZ</name>
<dbReference type="EMBL" id="BARS01054362">
    <property type="protein sequence ID" value="GAG48109.1"/>
    <property type="molecule type" value="Genomic_DNA"/>
</dbReference>
<organism evidence="1">
    <name type="scientific">marine sediment metagenome</name>
    <dbReference type="NCBI Taxonomy" id="412755"/>
    <lineage>
        <taxon>unclassified sequences</taxon>
        <taxon>metagenomes</taxon>
        <taxon>ecological metagenomes</taxon>
    </lineage>
</organism>
<comment type="caution">
    <text evidence="1">The sequence shown here is derived from an EMBL/GenBank/DDBJ whole genome shotgun (WGS) entry which is preliminary data.</text>
</comment>
<sequence>LYETAKATLDPRTFAEQYEGKFITMAGLVFDTFDRDVHIKEEIKHPNELPRGAQVVFSIDFGSSAPTGAIMAYWDKDGGCHVLGEYYVKGHNIKYHFNNFLKEWLLKWQPEWMVYDFQQVEAAQFLQDEIAFLEEEGKVAYNRLKMIPCKKGKKNGIERIRQLLHVNPNTGKALLSVDGSCDNFVFEMLHYANKKSPDGRVLDEPANGNDHLMDSLEYL</sequence>
<evidence type="ECO:0000313" key="1">
    <source>
        <dbReference type="EMBL" id="GAG48109.1"/>
    </source>
</evidence>
<protein>
    <recommendedName>
        <fullName evidence="2">Terminase large subunit gp17-like C-terminal domain-containing protein</fullName>
    </recommendedName>
</protein>
<dbReference type="Gene3D" id="3.30.420.280">
    <property type="match status" value="1"/>
</dbReference>
<reference evidence="1" key="1">
    <citation type="journal article" date="2014" name="Front. Microbiol.">
        <title>High frequency of phylogenetically diverse reductive dehalogenase-homologous genes in deep subseafloor sedimentary metagenomes.</title>
        <authorList>
            <person name="Kawai M."/>
            <person name="Futagami T."/>
            <person name="Toyoda A."/>
            <person name="Takaki Y."/>
            <person name="Nishi S."/>
            <person name="Hori S."/>
            <person name="Arai W."/>
            <person name="Tsubouchi T."/>
            <person name="Morono Y."/>
            <person name="Uchiyama I."/>
            <person name="Ito T."/>
            <person name="Fujiyama A."/>
            <person name="Inagaki F."/>
            <person name="Takami H."/>
        </authorList>
    </citation>
    <scope>NUCLEOTIDE SEQUENCE</scope>
    <source>
        <strain evidence="1">Expedition CK06-06</strain>
    </source>
</reference>
<feature type="non-terminal residue" evidence="1">
    <location>
        <position position="1"/>
    </location>
</feature>
<feature type="non-terminal residue" evidence="1">
    <location>
        <position position="219"/>
    </location>
</feature>
<accession>X0XXI0</accession>
<evidence type="ECO:0008006" key="2">
    <source>
        <dbReference type="Google" id="ProtNLM"/>
    </source>
</evidence>
<proteinExistence type="predicted"/>